<keyword evidence="1" id="KW-0812">Transmembrane</keyword>
<comment type="caution">
    <text evidence="2">The sequence shown here is derived from an EMBL/GenBank/DDBJ whole genome shotgun (WGS) entry which is preliminary data.</text>
</comment>
<name>A0A916RTG3_9HYPH</name>
<dbReference type="EMBL" id="BMIF01000007">
    <property type="protein sequence ID" value="GGA69490.1"/>
    <property type="molecule type" value="Genomic_DNA"/>
</dbReference>
<keyword evidence="3" id="KW-1185">Reference proteome</keyword>
<evidence type="ECO:0000313" key="2">
    <source>
        <dbReference type="EMBL" id="GGA69490.1"/>
    </source>
</evidence>
<reference evidence="2" key="2">
    <citation type="submission" date="2020-09" db="EMBL/GenBank/DDBJ databases">
        <authorList>
            <person name="Sun Q."/>
            <person name="Zhou Y."/>
        </authorList>
    </citation>
    <scope>NUCLEOTIDE SEQUENCE</scope>
    <source>
        <strain evidence="2">CGMCC 1.15320</strain>
    </source>
</reference>
<dbReference type="RefSeq" id="WP_188721325.1">
    <property type="nucleotide sequence ID" value="NZ_BMIF01000007.1"/>
</dbReference>
<sequence length="190" mass="21017">MSSTSRHDTGNTNWDAYLIEILREEVASREAELDALRGSLHYRVGGWALGAFPPGRGTIVFFARLLRLFLQRRRKGASPTVTARGNNAAMLDASTIVFGRSVPSNFGSDSVLHTDDPTLIAERLDKQDGKPGVLVIRTLSEAVLRRVARARRHGWRVVWHPEDDDSMLDPALAAYMRAQADEIHPMGEGA</sequence>
<evidence type="ECO:0000256" key="1">
    <source>
        <dbReference type="SAM" id="Phobius"/>
    </source>
</evidence>
<gene>
    <name evidence="2" type="ORF">GCM10011385_24110</name>
</gene>
<proteinExistence type="predicted"/>
<dbReference type="Proteomes" id="UP000636264">
    <property type="component" value="Unassembled WGS sequence"/>
</dbReference>
<accession>A0A916RTG3</accession>
<keyword evidence="1" id="KW-1133">Transmembrane helix</keyword>
<protein>
    <submittedName>
        <fullName evidence="2">Uncharacterized protein</fullName>
    </submittedName>
</protein>
<reference evidence="2" key="1">
    <citation type="journal article" date="2014" name="Int. J. Syst. Evol. Microbiol.">
        <title>Complete genome sequence of Corynebacterium casei LMG S-19264T (=DSM 44701T), isolated from a smear-ripened cheese.</title>
        <authorList>
            <consortium name="US DOE Joint Genome Institute (JGI-PGF)"/>
            <person name="Walter F."/>
            <person name="Albersmeier A."/>
            <person name="Kalinowski J."/>
            <person name="Ruckert C."/>
        </authorList>
    </citation>
    <scope>NUCLEOTIDE SEQUENCE</scope>
    <source>
        <strain evidence="2">CGMCC 1.15320</strain>
    </source>
</reference>
<organism evidence="2 3">
    <name type="scientific">Nitratireductor aestuarii</name>
    <dbReference type="NCBI Taxonomy" id="1735103"/>
    <lineage>
        <taxon>Bacteria</taxon>
        <taxon>Pseudomonadati</taxon>
        <taxon>Pseudomonadota</taxon>
        <taxon>Alphaproteobacteria</taxon>
        <taxon>Hyphomicrobiales</taxon>
        <taxon>Phyllobacteriaceae</taxon>
        <taxon>Nitratireductor</taxon>
    </lineage>
</organism>
<feature type="transmembrane region" description="Helical" evidence="1">
    <location>
        <begin position="44"/>
        <end position="66"/>
    </location>
</feature>
<keyword evidence="1" id="KW-0472">Membrane</keyword>
<dbReference type="AlphaFoldDB" id="A0A916RTG3"/>
<evidence type="ECO:0000313" key="3">
    <source>
        <dbReference type="Proteomes" id="UP000636264"/>
    </source>
</evidence>